<sequence length="72" mass="8145">MEVETRARVIETALMMIAKYLHDKDPNFRAHVNAKLDAQIMTVASKGDRADAEKDAAVDFFSEVRRLLNPGR</sequence>
<gene>
    <name evidence="1" type="ordered locus">Mnod_4352</name>
</gene>
<proteinExistence type="predicted"/>
<evidence type="ECO:0000313" key="1">
    <source>
        <dbReference type="EMBL" id="ACL59223.1"/>
    </source>
</evidence>
<reference evidence="1 2" key="1">
    <citation type="submission" date="2009-01" db="EMBL/GenBank/DDBJ databases">
        <title>Complete sequence of chromosome of Methylobacterium nodulans ORS 2060.</title>
        <authorList>
            <consortium name="US DOE Joint Genome Institute"/>
            <person name="Lucas S."/>
            <person name="Copeland A."/>
            <person name="Lapidus A."/>
            <person name="Glavina del Rio T."/>
            <person name="Dalin E."/>
            <person name="Tice H."/>
            <person name="Bruce D."/>
            <person name="Goodwin L."/>
            <person name="Pitluck S."/>
            <person name="Sims D."/>
            <person name="Brettin T."/>
            <person name="Detter J.C."/>
            <person name="Han C."/>
            <person name="Larimer F."/>
            <person name="Land M."/>
            <person name="Hauser L."/>
            <person name="Kyrpides N."/>
            <person name="Ivanova N."/>
            <person name="Marx C.J."/>
            <person name="Richardson P."/>
        </authorList>
    </citation>
    <scope>NUCLEOTIDE SEQUENCE [LARGE SCALE GENOMIC DNA]</scope>
    <source>
        <strain evidence="2">LMG 21967 / CNCM I-2342 / ORS 2060</strain>
    </source>
</reference>
<keyword evidence="2" id="KW-1185">Reference proteome</keyword>
<dbReference type="KEGG" id="mno:Mnod_4352"/>
<dbReference type="OrthoDB" id="9923681at2"/>
<dbReference type="RefSeq" id="WP_015930864.1">
    <property type="nucleotide sequence ID" value="NC_011894.1"/>
</dbReference>
<organism evidence="1 2">
    <name type="scientific">Methylobacterium nodulans (strain LMG 21967 / CNCM I-2342 / ORS 2060)</name>
    <dbReference type="NCBI Taxonomy" id="460265"/>
    <lineage>
        <taxon>Bacteria</taxon>
        <taxon>Pseudomonadati</taxon>
        <taxon>Pseudomonadota</taxon>
        <taxon>Alphaproteobacteria</taxon>
        <taxon>Hyphomicrobiales</taxon>
        <taxon>Methylobacteriaceae</taxon>
        <taxon>Methylobacterium</taxon>
    </lineage>
</organism>
<dbReference type="HOGENOM" id="CLU_2717757_0_0_5"/>
<accession>B8IAG0</accession>
<dbReference type="EMBL" id="CP001349">
    <property type="protein sequence ID" value="ACL59223.1"/>
    <property type="molecule type" value="Genomic_DNA"/>
</dbReference>
<protein>
    <submittedName>
        <fullName evidence="1">Uncharacterized protein</fullName>
    </submittedName>
</protein>
<dbReference type="AlphaFoldDB" id="B8IAG0"/>
<name>B8IAG0_METNO</name>
<dbReference type="Proteomes" id="UP000008207">
    <property type="component" value="Chromosome"/>
</dbReference>
<dbReference type="eggNOG" id="ENOG503123S">
    <property type="taxonomic scope" value="Bacteria"/>
</dbReference>
<dbReference type="STRING" id="460265.Mnod_4352"/>
<evidence type="ECO:0000313" key="2">
    <source>
        <dbReference type="Proteomes" id="UP000008207"/>
    </source>
</evidence>